<evidence type="ECO:0000313" key="8">
    <source>
        <dbReference type="Proteomes" id="UP000657177"/>
    </source>
</evidence>
<dbReference type="InterPro" id="IPR036291">
    <property type="entry name" value="NAD(P)-bd_dom_sf"/>
</dbReference>
<dbReference type="Proteomes" id="UP000657177">
    <property type="component" value="Unassembled WGS sequence"/>
</dbReference>
<comment type="catalytic activity">
    <reaction evidence="4">
        <text>(R)-pantoate + NADP(+) = 2-dehydropantoate + NADPH + H(+)</text>
        <dbReference type="Rhea" id="RHEA:16233"/>
        <dbReference type="ChEBI" id="CHEBI:11561"/>
        <dbReference type="ChEBI" id="CHEBI:15378"/>
        <dbReference type="ChEBI" id="CHEBI:15980"/>
        <dbReference type="ChEBI" id="CHEBI:57783"/>
        <dbReference type="ChEBI" id="CHEBI:58349"/>
        <dbReference type="EC" id="1.1.1.169"/>
    </reaction>
</comment>
<comment type="function">
    <text evidence="4">Catalyzes the NADPH-dependent reduction of ketopantoate into pantoic acid.</text>
</comment>
<protein>
    <recommendedName>
        <fullName evidence="4">2-dehydropantoate 2-reductase</fullName>
        <ecNumber evidence="4">1.1.1.169</ecNumber>
    </recommendedName>
    <alternativeName>
        <fullName evidence="4">Ketopantoate reductase</fullName>
    </alternativeName>
</protein>
<dbReference type="Gene3D" id="3.40.50.720">
    <property type="entry name" value="NAD(P)-binding Rossmann-like Domain"/>
    <property type="match status" value="1"/>
</dbReference>
<dbReference type="InterPro" id="IPR013328">
    <property type="entry name" value="6PGD_dom2"/>
</dbReference>
<dbReference type="Gene3D" id="1.10.1040.10">
    <property type="entry name" value="N-(1-d-carboxylethyl)-l-norvaline Dehydrogenase, domain 2"/>
    <property type="match status" value="1"/>
</dbReference>
<keyword evidence="3 4" id="KW-0560">Oxidoreductase</keyword>
<evidence type="ECO:0000313" key="7">
    <source>
        <dbReference type="EMBL" id="MBA2132987.1"/>
    </source>
</evidence>
<feature type="domain" description="Ketopantoate reductase C-terminal" evidence="6">
    <location>
        <begin position="177"/>
        <end position="300"/>
    </location>
</feature>
<organism evidence="7 8">
    <name type="scientific">Capillibacterium thermochitinicola</name>
    <dbReference type="NCBI Taxonomy" id="2699427"/>
    <lineage>
        <taxon>Bacteria</taxon>
        <taxon>Bacillati</taxon>
        <taxon>Bacillota</taxon>
        <taxon>Capillibacterium</taxon>
    </lineage>
</organism>
<reference evidence="7" key="1">
    <citation type="submission" date="2020-06" db="EMBL/GenBank/DDBJ databases">
        <title>Novel chitinolytic bacterium.</title>
        <authorList>
            <person name="Ungkulpasvich U."/>
            <person name="Kosugi A."/>
            <person name="Uke A."/>
        </authorList>
    </citation>
    <scope>NUCLEOTIDE SEQUENCE</scope>
    <source>
        <strain evidence="7">UUS1-1</strain>
    </source>
</reference>
<dbReference type="SUPFAM" id="SSF51735">
    <property type="entry name" value="NAD(P)-binding Rossmann-fold domains"/>
    <property type="match status" value="1"/>
</dbReference>
<evidence type="ECO:0000259" key="5">
    <source>
        <dbReference type="Pfam" id="PF02558"/>
    </source>
</evidence>
<comment type="caution">
    <text evidence="7">The sequence shown here is derived from an EMBL/GenBank/DDBJ whole genome shotgun (WGS) entry which is preliminary data.</text>
</comment>
<dbReference type="UniPathway" id="UPA00028">
    <property type="reaction ID" value="UER00004"/>
</dbReference>
<dbReference type="InterPro" id="IPR013752">
    <property type="entry name" value="KPA_reductase"/>
</dbReference>
<name>A0A8J6HX49_9FIRM</name>
<sequence length="305" mass="33347">METIKQVYLIGLGAVGSAYAAKMNEAEPGLVKVIVDPQRLAAYRQAEILVNGKPCRFTFVTPEQAAEKADLILIAVKGHHLAEAITMIRPFVGEETIIMSLLNGITSEEEIGRAYGPEKLLHAFVVSTDATRAGRSTNYANLGRIVFGDKDNPASPKVKAVQALFDRTGVPYTIPADILRELWWKFMLNVGLNQVSAVLKAPYGVFQKVKEARELMAMACREVLAIAQRIGINLTAADIDAYHDLIARLAPEGKTSMLQDVEAGRKTEVESFAWTVVALGEKYGVPTPVNACLGRMIATLEQTYR</sequence>
<dbReference type="EMBL" id="JAAKDE010000010">
    <property type="protein sequence ID" value="MBA2132987.1"/>
    <property type="molecule type" value="Genomic_DNA"/>
</dbReference>
<dbReference type="EC" id="1.1.1.169" evidence="4"/>
<dbReference type="GO" id="GO:0008677">
    <property type="term" value="F:2-dehydropantoate 2-reductase activity"/>
    <property type="evidence" value="ECO:0007669"/>
    <property type="project" value="UniProtKB-EC"/>
</dbReference>
<dbReference type="AlphaFoldDB" id="A0A8J6HX49"/>
<evidence type="ECO:0000256" key="1">
    <source>
        <dbReference type="ARBA" id="ARBA00007870"/>
    </source>
</evidence>
<dbReference type="PANTHER" id="PTHR21708">
    <property type="entry name" value="PROBABLE 2-DEHYDROPANTOATE 2-REDUCTASE"/>
    <property type="match status" value="1"/>
</dbReference>
<dbReference type="GO" id="GO:0015940">
    <property type="term" value="P:pantothenate biosynthetic process"/>
    <property type="evidence" value="ECO:0007669"/>
    <property type="project" value="UniProtKB-UniPathway"/>
</dbReference>
<dbReference type="InterPro" id="IPR003710">
    <property type="entry name" value="ApbA"/>
</dbReference>
<dbReference type="PANTHER" id="PTHR21708:SF26">
    <property type="entry name" value="2-DEHYDROPANTOATE 2-REDUCTASE"/>
    <property type="match status" value="1"/>
</dbReference>
<dbReference type="GO" id="GO:0005737">
    <property type="term" value="C:cytoplasm"/>
    <property type="evidence" value="ECO:0007669"/>
    <property type="project" value="TreeGrafter"/>
</dbReference>
<evidence type="ECO:0000256" key="2">
    <source>
        <dbReference type="ARBA" id="ARBA00022857"/>
    </source>
</evidence>
<keyword evidence="2 4" id="KW-0521">NADP</keyword>
<dbReference type="InterPro" id="IPR013332">
    <property type="entry name" value="KPR_N"/>
</dbReference>
<evidence type="ECO:0000256" key="4">
    <source>
        <dbReference type="RuleBase" id="RU362068"/>
    </source>
</evidence>
<keyword evidence="8" id="KW-1185">Reference proteome</keyword>
<accession>A0A8J6HX49</accession>
<dbReference type="NCBIfam" id="TIGR00745">
    <property type="entry name" value="apbA_panE"/>
    <property type="match status" value="1"/>
</dbReference>
<dbReference type="Pfam" id="PF08546">
    <property type="entry name" value="ApbA_C"/>
    <property type="match status" value="1"/>
</dbReference>
<comment type="similarity">
    <text evidence="1 4">Belongs to the ketopantoate reductase family.</text>
</comment>
<feature type="domain" description="Ketopantoate reductase N-terminal" evidence="5">
    <location>
        <begin position="7"/>
        <end position="151"/>
    </location>
</feature>
<proteinExistence type="inferred from homology"/>
<dbReference type="RefSeq" id="WP_181339438.1">
    <property type="nucleotide sequence ID" value="NZ_JAAKDE010000010.1"/>
</dbReference>
<dbReference type="InterPro" id="IPR051402">
    <property type="entry name" value="KPR-Related"/>
</dbReference>
<keyword evidence="4" id="KW-0566">Pantothenate biosynthesis</keyword>
<dbReference type="Pfam" id="PF02558">
    <property type="entry name" value="ApbA"/>
    <property type="match status" value="1"/>
</dbReference>
<comment type="pathway">
    <text evidence="4">Cofactor biosynthesis; (R)-pantothenate biosynthesis; (R)-pantoate from 3-methyl-2-oxobutanoate: step 2/2.</text>
</comment>
<dbReference type="SUPFAM" id="SSF48179">
    <property type="entry name" value="6-phosphogluconate dehydrogenase C-terminal domain-like"/>
    <property type="match status" value="1"/>
</dbReference>
<gene>
    <name evidence="7" type="ORF">G5B42_05440</name>
</gene>
<dbReference type="InterPro" id="IPR008927">
    <property type="entry name" value="6-PGluconate_DH-like_C_sf"/>
</dbReference>
<evidence type="ECO:0000259" key="6">
    <source>
        <dbReference type="Pfam" id="PF08546"/>
    </source>
</evidence>
<evidence type="ECO:0000256" key="3">
    <source>
        <dbReference type="ARBA" id="ARBA00023002"/>
    </source>
</evidence>